<comment type="caution">
    <text evidence="3">The sequence shown here is derived from an EMBL/GenBank/DDBJ whole genome shotgun (WGS) entry which is preliminary data.</text>
</comment>
<dbReference type="EMBL" id="VSSQ01058301">
    <property type="protein sequence ID" value="MPN12028.1"/>
    <property type="molecule type" value="Genomic_DNA"/>
</dbReference>
<organism evidence="3">
    <name type="scientific">bioreactor metagenome</name>
    <dbReference type="NCBI Taxonomy" id="1076179"/>
    <lineage>
        <taxon>unclassified sequences</taxon>
        <taxon>metagenomes</taxon>
        <taxon>ecological metagenomes</taxon>
    </lineage>
</organism>
<dbReference type="SUPFAM" id="SSF103088">
    <property type="entry name" value="OmpA-like"/>
    <property type="match status" value="1"/>
</dbReference>
<proteinExistence type="predicted"/>
<dbReference type="Pfam" id="PF00691">
    <property type="entry name" value="OmpA"/>
    <property type="match status" value="1"/>
</dbReference>
<dbReference type="InterPro" id="IPR036737">
    <property type="entry name" value="OmpA-like_sf"/>
</dbReference>
<feature type="domain" description="OmpA-like" evidence="2">
    <location>
        <begin position="160"/>
        <end position="270"/>
    </location>
</feature>
<evidence type="ECO:0000313" key="3">
    <source>
        <dbReference type="EMBL" id="MPN12028.1"/>
    </source>
</evidence>
<accession>A0A645FCD1</accession>
<dbReference type="Gene3D" id="3.30.1330.60">
    <property type="entry name" value="OmpA-like domain"/>
    <property type="match status" value="1"/>
</dbReference>
<sequence>MTNLHGDFLWNFSNQVAGYKEDRLYSAIPFVGIGWAHGWKSGVSYTKEEIALNAGLINKFRINEALDFNVELRGMLVHERFEGTVGNRKGEGIGSATIGITYKFHKRGFDRPAPPVVPDYTPYNKKIAELENQLSAAENKAKNLQSELVSEKNKPAKEVVKTEAFIPSLAIFFPIGKADLTEKDMINLGNIAEIIKKVPGKTYKIIGTADKQTGSAKFNQKLSEKRAQKVYDTLVNKFGVNPSQLQVDARGSQFQPFGKPFLNRVAIVEN</sequence>
<protein>
    <submittedName>
        <fullName evidence="3">Outer membrane protein 41</fullName>
    </submittedName>
</protein>
<keyword evidence="1" id="KW-0175">Coiled coil</keyword>
<dbReference type="PANTHER" id="PTHR30329">
    <property type="entry name" value="STATOR ELEMENT OF FLAGELLAR MOTOR COMPLEX"/>
    <property type="match status" value="1"/>
</dbReference>
<evidence type="ECO:0000259" key="2">
    <source>
        <dbReference type="PROSITE" id="PS51123"/>
    </source>
</evidence>
<dbReference type="CDD" id="cd07185">
    <property type="entry name" value="OmpA_C-like"/>
    <property type="match status" value="1"/>
</dbReference>
<feature type="coiled-coil region" evidence="1">
    <location>
        <begin position="120"/>
        <end position="154"/>
    </location>
</feature>
<evidence type="ECO:0000256" key="1">
    <source>
        <dbReference type="SAM" id="Coils"/>
    </source>
</evidence>
<dbReference type="InterPro" id="IPR050330">
    <property type="entry name" value="Bact_OuterMem_StrucFunc"/>
</dbReference>
<name>A0A645FCD1_9ZZZZ</name>
<dbReference type="AlphaFoldDB" id="A0A645FCD1"/>
<reference evidence="3" key="1">
    <citation type="submission" date="2019-08" db="EMBL/GenBank/DDBJ databases">
        <authorList>
            <person name="Kucharzyk K."/>
            <person name="Murdoch R.W."/>
            <person name="Higgins S."/>
            <person name="Loffler F."/>
        </authorList>
    </citation>
    <scope>NUCLEOTIDE SEQUENCE</scope>
</reference>
<dbReference type="PROSITE" id="PS51123">
    <property type="entry name" value="OMPA_2"/>
    <property type="match status" value="1"/>
</dbReference>
<dbReference type="InterPro" id="IPR006665">
    <property type="entry name" value="OmpA-like"/>
</dbReference>
<gene>
    <name evidence="3" type="ORF">SDC9_159338</name>
</gene>
<dbReference type="PANTHER" id="PTHR30329:SF21">
    <property type="entry name" value="LIPOPROTEIN YIAD-RELATED"/>
    <property type="match status" value="1"/>
</dbReference>